<evidence type="ECO:0000313" key="7">
    <source>
        <dbReference type="Proteomes" id="UP000306509"/>
    </source>
</evidence>
<comment type="caution">
    <text evidence="6">The sequence shown here is derived from an EMBL/GenBank/DDBJ whole genome shotgun (WGS) entry which is preliminary data.</text>
</comment>
<keyword evidence="4" id="KW-0472">Membrane</keyword>
<dbReference type="Pfam" id="PF06580">
    <property type="entry name" value="His_kinase"/>
    <property type="match status" value="1"/>
</dbReference>
<keyword evidence="3 6" id="KW-0808">Transferase</keyword>
<evidence type="ECO:0000259" key="5">
    <source>
        <dbReference type="PROSITE" id="PS50885"/>
    </source>
</evidence>
<proteinExistence type="predicted"/>
<dbReference type="EC" id="2.7.13.3" evidence="6"/>
<dbReference type="SUPFAM" id="SSF158472">
    <property type="entry name" value="HAMP domain-like"/>
    <property type="match status" value="1"/>
</dbReference>
<reference evidence="6 7" key="1">
    <citation type="journal article" date="2019" name="Anaerobe">
        <title>Detection of Robinsoniella peoriensis in multiple bone samples of a trauma patient.</title>
        <authorList>
            <person name="Schrottner P."/>
            <person name="Hartwich K."/>
            <person name="Bunk B."/>
            <person name="Schober I."/>
            <person name="Helbig S."/>
            <person name="Rudolph W.W."/>
            <person name="Gunzer F."/>
        </authorList>
    </citation>
    <scope>NUCLEOTIDE SEQUENCE [LARGE SCALE GENOMIC DNA]</scope>
    <source>
        <strain evidence="6 7">DSM 106044</strain>
    </source>
</reference>
<keyword evidence="6" id="KW-0418">Kinase</keyword>
<feature type="domain" description="HAMP" evidence="5">
    <location>
        <begin position="310"/>
        <end position="362"/>
    </location>
</feature>
<dbReference type="InterPro" id="IPR003660">
    <property type="entry name" value="HAMP_dom"/>
</dbReference>
<evidence type="ECO:0000256" key="4">
    <source>
        <dbReference type="SAM" id="Phobius"/>
    </source>
</evidence>
<gene>
    <name evidence="6" type="primary">yehU_20</name>
    <name evidence="6" type="ORF">DSM106044_02518</name>
</gene>
<evidence type="ECO:0000256" key="2">
    <source>
        <dbReference type="ARBA" id="ARBA00022553"/>
    </source>
</evidence>
<dbReference type="CDD" id="cd06225">
    <property type="entry name" value="HAMP"/>
    <property type="match status" value="1"/>
</dbReference>
<sequence length="588" mass="68232">MKNLLREKIVFKLFFMLFVSICIPIIIFSAISYYMSYRSIYDSYMDSKGNLNNQIAQNIKENFNVLKSQSIALYNFENISYVLDTDTENLTEEYINNYNSVYGSLVSIIQGNFKLDCISMIDLGGEVKFFYDRNMASQNLKTVADESWFQDAIDANGRAVIVAPHENTYTNSRDPVVSVCRTIVNPYNDKTVGVLKIDQKMKTFEQIFSNVEREEGEINIVYDHLGNVFYSNADLDENEMKDIFNNKGFNDLGSKKIITWGESTDNYWKMVSILDSENIAAKAEFIKRNNTVLTIILFFVCTALSIIVSVTINTPIRKLISSIKSFQNGNMYEQVDIKRKDEFGSIANAFNNMIANIRNLINKEYKLELLKKQAEFENYQSQINPHFLFNTLNSIKAEALQGDSGKTADMIQYLSDNFRYSLNRGVYIVSFLEELEYIDKYIYLQKIRFNDKYTIIKEIDDDVLDNEIPRMILQPIIENAFKHGLEKSIQEGQIKIVALNVRDEFNIYISNTGKTIEEEKLREINEQLAVKEDQYVMKNKDKVGIFNVNARIRYYYGEQYGLKFISSHDNETTVRIRYPKVKVTKGEE</sequence>
<dbReference type="GO" id="GO:0000155">
    <property type="term" value="F:phosphorelay sensor kinase activity"/>
    <property type="evidence" value="ECO:0007669"/>
    <property type="project" value="InterPro"/>
</dbReference>
<accession>A0A4U8Q6T4</accession>
<protein>
    <submittedName>
        <fullName evidence="6">Sensor histidine kinase YehU</fullName>
        <ecNumber evidence="6">2.7.13.3</ecNumber>
    </submittedName>
</protein>
<dbReference type="Proteomes" id="UP000306509">
    <property type="component" value="Unassembled WGS sequence"/>
</dbReference>
<evidence type="ECO:0000313" key="6">
    <source>
        <dbReference type="EMBL" id="TLD00571.1"/>
    </source>
</evidence>
<feature type="transmembrane region" description="Helical" evidence="4">
    <location>
        <begin position="13"/>
        <end position="35"/>
    </location>
</feature>
<dbReference type="GO" id="GO:0016020">
    <property type="term" value="C:membrane"/>
    <property type="evidence" value="ECO:0007669"/>
    <property type="project" value="UniProtKB-SubCell"/>
</dbReference>
<dbReference type="InterPro" id="IPR050640">
    <property type="entry name" value="Bact_2-comp_sensor_kinase"/>
</dbReference>
<dbReference type="InterPro" id="IPR036890">
    <property type="entry name" value="HATPase_C_sf"/>
</dbReference>
<dbReference type="RefSeq" id="WP_161597336.1">
    <property type="nucleotide sequence ID" value="NZ_QGQD01000052.1"/>
</dbReference>
<keyword evidence="2" id="KW-0597">Phosphoprotein</keyword>
<organism evidence="6 7">
    <name type="scientific">Robinsoniella peoriensis</name>
    <dbReference type="NCBI Taxonomy" id="180332"/>
    <lineage>
        <taxon>Bacteria</taxon>
        <taxon>Bacillati</taxon>
        <taxon>Bacillota</taxon>
        <taxon>Clostridia</taxon>
        <taxon>Lachnospirales</taxon>
        <taxon>Lachnospiraceae</taxon>
        <taxon>Robinsoniella</taxon>
    </lineage>
</organism>
<dbReference type="PANTHER" id="PTHR34220:SF7">
    <property type="entry name" value="SENSOR HISTIDINE KINASE YPDA"/>
    <property type="match status" value="1"/>
</dbReference>
<dbReference type="SMART" id="SM00304">
    <property type="entry name" value="HAMP"/>
    <property type="match status" value="1"/>
</dbReference>
<dbReference type="PROSITE" id="PS50885">
    <property type="entry name" value="HAMP"/>
    <property type="match status" value="1"/>
</dbReference>
<dbReference type="InterPro" id="IPR010559">
    <property type="entry name" value="Sig_transdc_His_kin_internal"/>
</dbReference>
<dbReference type="Pfam" id="PF00672">
    <property type="entry name" value="HAMP"/>
    <property type="match status" value="1"/>
</dbReference>
<name>A0A4U8Q6T4_9FIRM</name>
<comment type="subcellular location">
    <subcellularLocation>
        <location evidence="1">Membrane</location>
    </subcellularLocation>
</comment>
<dbReference type="Gene3D" id="6.10.340.10">
    <property type="match status" value="1"/>
</dbReference>
<keyword evidence="4" id="KW-0812">Transmembrane</keyword>
<dbReference type="PANTHER" id="PTHR34220">
    <property type="entry name" value="SENSOR HISTIDINE KINASE YPDA"/>
    <property type="match status" value="1"/>
</dbReference>
<dbReference type="AlphaFoldDB" id="A0A4U8Q6T4"/>
<evidence type="ECO:0000256" key="1">
    <source>
        <dbReference type="ARBA" id="ARBA00004370"/>
    </source>
</evidence>
<feature type="transmembrane region" description="Helical" evidence="4">
    <location>
        <begin position="292"/>
        <end position="312"/>
    </location>
</feature>
<dbReference type="SUPFAM" id="SSF55874">
    <property type="entry name" value="ATPase domain of HSP90 chaperone/DNA topoisomerase II/histidine kinase"/>
    <property type="match status" value="1"/>
</dbReference>
<dbReference type="EMBL" id="QGQD01000052">
    <property type="protein sequence ID" value="TLD00571.1"/>
    <property type="molecule type" value="Genomic_DNA"/>
</dbReference>
<keyword evidence="7" id="KW-1185">Reference proteome</keyword>
<keyword evidence="4" id="KW-1133">Transmembrane helix</keyword>
<evidence type="ECO:0000256" key="3">
    <source>
        <dbReference type="ARBA" id="ARBA00022679"/>
    </source>
</evidence>
<dbReference type="Gene3D" id="3.30.565.10">
    <property type="entry name" value="Histidine kinase-like ATPase, C-terminal domain"/>
    <property type="match status" value="1"/>
</dbReference>